<dbReference type="EMBL" id="JAPFFF010000103">
    <property type="protein sequence ID" value="KAK8835473.1"/>
    <property type="molecule type" value="Genomic_DNA"/>
</dbReference>
<dbReference type="Proteomes" id="UP001470230">
    <property type="component" value="Unassembled WGS sequence"/>
</dbReference>
<feature type="non-terminal residue" evidence="3">
    <location>
        <position position="206"/>
    </location>
</feature>
<dbReference type="PANTHER" id="PTHR34135">
    <property type="entry name" value="LYSOZYME"/>
    <property type="match status" value="1"/>
</dbReference>
<dbReference type="CDD" id="cd00118">
    <property type="entry name" value="LysM"/>
    <property type="match status" value="1"/>
</dbReference>
<sequence>MVEGYGKKDPNQVDKKFKQNYEGAKKAGLPVGVYHYSYAGSVSDAKLEAQFCLENIQGLELEYPVCFDIEDKEQLKLNNRQRTDIVKAFCQEIENAGYYAMVYCNLNWLSNYLIKEELENKYDLWLAQWQVNEPSCSCGIWQYSSKGRVNGISDNVDLNLSYKDYPNIMKYSGLNGFKKQEASTDGANYSIYTVEKGDSLWSIAQK</sequence>
<comment type="caution">
    <text evidence="3">The sequence shown here is derived from an EMBL/GenBank/DDBJ whole genome shotgun (WGS) entry which is preliminary data.</text>
</comment>
<dbReference type="PROSITE" id="PS51904">
    <property type="entry name" value="GLYCOSYL_HYDROL_F25_2"/>
    <property type="match status" value="1"/>
</dbReference>
<feature type="domain" description="LysM" evidence="2">
    <location>
        <begin position="190"/>
        <end position="206"/>
    </location>
</feature>
<dbReference type="InterPro" id="IPR017853">
    <property type="entry name" value="GH"/>
</dbReference>
<evidence type="ECO:0000313" key="3">
    <source>
        <dbReference type="EMBL" id="KAK8835473.1"/>
    </source>
</evidence>
<proteinExistence type="inferred from homology"/>
<comment type="similarity">
    <text evidence="1">Belongs to the glycosyl hydrolase 25 family.</text>
</comment>
<organism evidence="3 4">
    <name type="scientific">Tritrichomonas musculus</name>
    <dbReference type="NCBI Taxonomy" id="1915356"/>
    <lineage>
        <taxon>Eukaryota</taxon>
        <taxon>Metamonada</taxon>
        <taxon>Parabasalia</taxon>
        <taxon>Tritrichomonadida</taxon>
        <taxon>Tritrichomonadidae</taxon>
        <taxon>Tritrichomonas</taxon>
    </lineage>
</organism>
<evidence type="ECO:0000313" key="4">
    <source>
        <dbReference type="Proteomes" id="UP001470230"/>
    </source>
</evidence>
<dbReference type="InterPro" id="IPR018392">
    <property type="entry name" value="LysM"/>
</dbReference>
<reference evidence="3 4" key="1">
    <citation type="submission" date="2024-04" db="EMBL/GenBank/DDBJ databases">
        <title>Tritrichomonas musculus Genome.</title>
        <authorList>
            <person name="Alves-Ferreira E."/>
            <person name="Grigg M."/>
            <person name="Lorenzi H."/>
            <person name="Galac M."/>
        </authorList>
    </citation>
    <scope>NUCLEOTIDE SEQUENCE [LARGE SCALE GENOMIC DNA]</scope>
    <source>
        <strain evidence="3 4">EAF2021</strain>
    </source>
</reference>
<dbReference type="PROSITE" id="PS51782">
    <property type="entry name" value="LYSM"/>
    <property type="match status" value="1"/>
</dbReference>
<name>A0ABR2GPE1_9EUKA</name>
<dbReference type="PANTHER" id="PTHR34135:SF2">
    <property type="entry name" value="LYSOZYME"/>
    <property type="match status" value="1"/>
</dbReference>
<protein>
    <recommendedName>
        <fullName evidence="2">LysM domain-containing protein</fullName>
    </recommendedName>
</protein>
<dbReference type="Pfam" id="PF01476">
    <property type="entry name" value="LysM"/>
    <property type="match status" value="1"/>
</dbReference>
<accession>A0ABR2GPE1</accession>
<keyword evidence="4" id="KW-1185">Reference proteome</keyword>
<evidence type="ECO:0000256" key="1">
    <source>
        <dbReference type="ARBA" id="ARBA00010646"/>
    </source>
</evidence>
<evidence type="ECO:0000259" key="2">
    <source>
        <dbReference type="PROSITE" id="PS51782"/>
    </source>
</evidence>
<dbReference type="InterPro" id="IPR002053">
    <property type="entry name" value="Glyco_hydro_25"/>
</dbReference>
<dbReference type="SUPFAM" id="SSF51445">
    <property type="entry name" value="(Trans)glycosidases"/>
    <property type="match status" value="1"/>
</dbReference>
<dbReference type="Pfam" id="PF01183">
    <property type="entry name" value="Glyco_hydro_25"/>
    <property type="match status" value="1"/>
</dbReference>
<dbReference type="Gene3D" id="3.20.20.80">
    <property type="entry name" value="Glycosidases"/>
    <property type="match status" value="1"/>
</dbReference>
<gene>
    <name evidence="3" type="ORF">M9Y10_004577</name>
</gene>
<dbReference type="CDD" id="cd06414">
    <property type="entry name" value="GH25_LytC-like"/>
    <property type="match status" value="1"/>
</dbReference>